<evidence type="ECO:0000313" key="2">
    <source>
        <dbReference type="Proteomes" id="UP000308600"/>
    </source>
</evidence>
<proteinExistence type="predicted"/>
<gene>
    <name evidence="1" type="ORF">BDN72DRAFT_847319</name>
</gene>
<keyword evidence="2" id="KW-1185">Reference proteome</keyword>
<sequence>MGVGVPVYVIRPSPCAQQRDNAIPRFKGVVELNCQDAVRRRLCNSKLPYTPARTFNFDGG</sequence>
<accession>A0ACD3AEH7</accession>
<reference evidence="1 2" key="1">
    <citation type="journal article" date="2019" name="Nat. Ecol. Evol.">
        <title>Megaphylogeny resolves global patterns of mushroom evolution.</title>
        <authorList>
            <person name="Varga T."/>
            <person name="Krizsan K."/>
            <person name="Foldi C."/>
            <person name="Dima B."/>
            <person name="Sanchez-Garcia M."/>
            <person name="Sanchez-Ramirez S."/>
            <person name="Szollosi G.J."/>
            <person name="Szarkandi J.G."/>
            <person name="Papp V."/>
            <person name="Albert L."/>
            <person name="Andreopoulos W."/>
            <person name="Angelini C."/>
            <person name="Antonin V."/>
            <person name="Barry K.W."/>
            <person name="Bougher N.L."/>
            <person name="Buchanan P."/>
            <person name="Buyck B."/>
            <person name="Bense V."/>
            <person name="Catcheside P."/>
            <person name="Chovatia M."/>
            <person name="Cooper J."/>
            <person name="Damon W."/>
            <person name="Desjardin D."/>
            <person name="Finy P."/>
            <person name="Geml J."/>
            <person name="Haridas S."/>
            <person name="Hughes K."/>
            <person name="Justo A."/>
            <person name="Karasinski D."/>
            <person name="Kautmanova I."/>
            <person name="Kiss B."/>
            <person name="Kocsube S."/>
            <person name="Kotiranta H."/>
            <person name="LaButti K.M."/>
            <person name="Lechner B.E."/>
            <person name="Liimatainen K."/>
            <person name="Lipzen A."/>
            <person name="Lukacs Z."/>
            <person name="Mihaltcheva S."/>
            <person name="Morgado L.N."/>
            <person name="Niskanen T."/>
            <person name="Noordeloos M.E."/>
            <person name="Ohm R.A."/>
            <person name="Ortiz-Santana B."/>
            <person name="Ovrebo C."/>
            <person name="Racz N."/>
            <person name="Riley R."/>
            <person name="Savchenko A."/>
            <person name="Shiryaev A."/>
            <person name="Soop K."/>
            <person name="Spirin V."/>
            <person name="Szebenyi C."/>
            <person name="Tomsovsky M."/>
            <person name="Tulloss R.E."/>
            <person name="Uehling J."/>
            <person name="Grigoriev I.V."/>
            <person name="Vagvolgyi C."/>
            <person name="Papp T."/>
            <person name="Martin F.M."/>
            <person name="Miettinen O."/>
            <person name="Hibbett D.S."/>
            <person name="Nagy L.G."/>
        </authorList>
    </citation>
    <scope>NUCLEOTIDE SEQUENCE [LARGE SCALE GENOMIC DNA]</scope>
    <source>
        <strain evidence="1 2">NL-1719</strain>
    </source>
</reference>
<organism evidence="1 2">
    <name type="scientific">Pluteus cervinus</name>
    <dbReference type="NCBI Taxonomy" id="181527"/>
    <lineage>
        <taxon>Eukaryota</taxon>
        <taxon>Fungi</taxon>
        <taxon>Dikarya</taxon>
        <taxon>Basidiomycota</taxon>
        <taxon>Agaricomycotina</taxon>
        <taxon>Agaricomycetes</taxon>
        <taxon>Agaricomycetidae</taxon>
        <taxon>Agaricales</taxon>
        <taxon>Pluteineae</taxon>
        <taxon>Pluteaceae</taxon>
        <taxon>Pluteus</taxon>
    </lineage>
</organism>
<dbReference type="Proteomes" id="UP000308600">
    <property type="component" value="Unassembled WGS sequence"/>
</dbReference>
<protein>
    <submittedName>
        <fullName evidence="1">Uncharacterized protein</fullName>
    </submittedName>
</protein>
<evidence type="ECO:0000313" key="1">
    <source>
        <dbReference type="EMBL" id="TFK63724.1"/>
    </source>
</evidence>
<dbReference type="EMBL" id="ML208508">
    <property type="protein sequence ID" value="TFK63724.1"/>
    <property type="molecule type" value="Genomic_DNA"/>
</dbReference>
<name>A0ACD3AEH7_9AGAR</name>